<sequence length="166" mass="18659">MTAAQIVQNVNLALETIGTELDGQAIRITAVAVLRPSGDIKMYTTTRAQARWLMEQKHKWSTIADPHLVTQATRYLVVLHSLPRYFDSVPAEVQPASPEFLSHLLAQNPSITPHALHSARWLSNPEVTKKPHGSVVVNFLDKDLPQRIERGGLRYEGLYLRGSHYM</sequence>
<gene>
    <name evidence="1" type="ORF">CROQUDRAFT_676931</name>
</gene>
<reference evidence="1" key="1">
    <citation type="submission" date="2013-11" db="EMBL/GenBank/DDBJ databases">
        <title>Genome sequence of the fusiform rust pathogen reveals effectors for host alternation and coevolution with pine.</title>
        <authorList>
            <consortium name="DOE Joint Genome Institute"/>
            <person name="Smith K."/>
            <person name="Pendleton A."/>
            <person name="Kubisiak T."/>
            <person name="Anderson C."/>
            <person name="Salamov A."/>
            <person name="Aerts A."/>
            <person name="Riley R."/>
            <person name="Clum A."/>
            <person name="Lindquist E."/>
            <person name="Ence D."/>
            <person name="Campbell M."/>
            <person name="Kronenberg Z."/>
            <person name="Feau N."/>
            <person name="Dhillon B."/>
            <person name="Hamelin R."/>
            <person name="Burleigh J."/>
            <person name="Smith J."/>
            <person name="Yandell M."/>
            <person name="Nelson C."/>
            <person name="Grigoriev I."/>
            <person name="Davis J."/>
        </authorList>
    </citation>
    <scope>NUCLEOTIDE SEQUENCE</scope>
    <source>
        <strain evidence="1">G11</strain>
    </source>
</reference>
<evidence type="ECO:0000313" key="2">
    <source>
        <dbReference type="Proteomes" id="UP000886653"/>
    </source>
</evidence>
<protein>
    <submittedName>
        <fullName evidence="1">Uncharacterized protein</fullName>
    </submittedName>
</protein>
<comment type="caution">
    <text evidence="1">The sequence shown here is derived from an EMBL/GenBank/DDBJ whole genome shotgun (WGS) entry which is preliminary data.</text>
</comment>
<evidence type="ECO:0000313" key="1">
    <source>
        <dbReference type="EMBL" id="KAG0143900.1"/>
    </source>
</evidence>
<accession>A0A9P6NHT9</accession>
<dbReference type="OrthoDB" id="2499852at2759"/>
<dbReference type="AlphaFoldDB" id="A0A9P6NHT9"/>
<organism evidence="1 2">
    <name type="scientific">Cronartium quercuum f. sp. fusiforme G11</name>
    <dbReference type="NCBI Taxonomy" id="708437"/>
    <lineage>
        <taxon>Eukaryota</taxon>
        <taxon>Fungi</taxon>
        <taxon>Dikarya</taxon>
        <taxon>Basidiomycota</taxon>
        <taxon>Pucciniomycotina</taxon>
        <taxon>Pucciniomycetes</taxon>
        <taxon>Pucciniales</taxon>
        <taxon>Coleosporiaceae</taxon>
        <taxon>Cronartium</taxon>
    </lineage>
</organism>
<keyword evidence="2" id="KW-1185">Reference proteome</keyword>
<name>A0A9P6NHT9_9BASI</name>
<dbReference type="Proteomes" id="UP000886653">
    <property type="component" value="Unassembled WGS sequence"/>
</dbReference>
<proteinExistence type="predicted"/>
<dbReference type="EMBL" id="MU167308">
    <property type="protein sequence ID" value="KAG0143900.1"/>
    <property type="molecule type" value="Genomic_DNA"/>
</dbReference>